<dbReference type="Pfam" id="PF00319">
    <property type="entry name" value="SRF-TF"/>
    <property type="match status" value="1"/>
</dbReference>
<evidence type="ECO:0000259" key="7">
    <source>
        <dbReference type="PROSITE" id="PS50066"/>
    </source>
</evidence>
<dbReference type="SMART" id="SM00432">
    <property type="entry name" value="MADS"/>
    <property type="match status" value="1"/>
</dbReference>
<dbReference type="EMBL" id="LN722152">
    <property type="protein sequence ID" value="CEP09638.1"/>
    <property type="molecule type" value="Genomic_DNA"/>
</dbReference>
<dbReference type="PROSITE" id="PS00350">
    <property type="entry name" value="MADS_BOX_1"/>
    <property type="match status" value="1"/>
</dbReference>
<keyword evidence="3" id="KW-0238">DNA-binding</keyword>
<evidence type="ECO:0000256" key="2">
    <source>
        <dbReference type="ARBA" id="ARBA00023015"/>
    </source>
</evidence>
<feature type="compositionally biased region" description="Polar residues" evidence="6">
    <location>
        <begin position="258"/>
        <end position="276"/>
    </location>
</feature>
<evidence type="ECO:0000256" key="3">
    <source>
        <dbReference type="ARBA" id="ARBA00023125"/>
    </source>
</evidence>
<gene>
    <name evidence="8" type="primary">PARPA_03188.1 scaffold 7172</name>
</gene>
<dbReference type="PRINTS" id="PR00404">
    <property type="entry name" value="MADSDOMAIN"/>
</dbReference>
<dbReference type="InterPro" id="IPR050142">
    <property type="entry name" value="MADS-box/MEF2_TF"/>
</dbReference>
<organism evidence="8 9">
    <name type="scientific">Parasitella parasitica</name>
    <dbReference type="NCBI Taxonomy" id="35722"/>
    <lineage>
        <taxon>Eukaryota</taxon>
        <taxon>Fungi</taxon>
        <taxon>Fungi incertae sedis</taxon>
        <taxon>Mucoromycota</taxon>
        <taxon>Mucoromycotina</taxon>
        <taxon>Mucoromycetes</taxon>
        <taxon>Mucorales</taxon>
        <taxon>Mucorineae</taxon>
        <taxon>Mucoraceae</taxon>
        <taxon>Parasitella</taxon>
    </lineage>
</organism>
<keyword evidence="5" id="KW-0539">Nucleus</keyword>
<comment type="subcellular location">
    <subcellularLocation>
        <location evidence="1">Nucleus</location>
    </subcellularLocation>
</comment>
<evidence type="ECO:0000313" key="8">
    <source>
        <dbReference type="EMBL" id="CEP09638.1"/>
    </source>
</evidence>
<dbReference type="PROSITE" id="PS50066">
    <property type="entry name" value="MADS_BOX_2"/>
    <property type="match status" value="1"/>
</dbReference>
<dbReference type="OrthoDB" id="1898716at2759"/>
<feature type="region of interest" description="Disordered" evidence="6">
    <location>
        <begin position="73"/>
        <end position="95"/>
    </location>
</feature>
<dbReference type="GO" id="GO:0005634">
    <property type="term" value="C:nucleus"/>
    <property type="evidence" value="ECO:0007669"/>
    <property type="project" value="UniProtKB-SubCell"/>
</dbReference>
<accession>A0A0B7N2L5</accession>
<dbReference type="GO" id="GO:0003677">
    <property type="term" value="F:DNA binding"/>
    <property type="evidence" value="ECO:0007669"/>
    <property type="project" value="UniProtKB-KW"/>
</dbReference>
<proteinExistence type="predicted"/>
<name>A0A0B7N2L5_9FUNG</name>
<dbReference type="GO" id="GO:0046983">
    <property type="term" value="F:protein dimerization activity"/>
    <property type="evidence" value="ECO:0007669"/>
    <property type="project" value="InterPro"/>
</dbReference>
<dbReference type="Proteomes" id="UP000054107">
    <property type="component" value="Unassembled WGS sequence"/>
</dbReference>
<keyword evidence="4" id="KW-0804">Transcription</keyword>
<dbReference type="GO" id="GO:0045944">
    <property type="term" value="P:positive regulation of transcription by RNA polymerase II"/>
    <property type="evidence" value="ECO:0007669"/>
    <property type="project" value="UniProtKB-ARBA"/>
</dbReference>
<dbReference type="PANTHER" id="PTHR48019">
    <property type="entry name" value="SERUM RESPONSE FACTOR HOMOLOG"/>
    <property type="match status" value="1"/>
</dbReference>
<sequence>MGRKKIQIQPIKDDRNRQVTFLKRKHGLMKKAYELSVLCNCEVALVIIPSNNKMIQYSSSDMTTLMKQFNENDSPKEIKTNQDFIENGDNKTEDDAESQIYFENDPNEQQQKAERPSHQIMMAQPQPLLQQQKQQQHYIYPPQSHPMAQMVPTQSGMSFSYTPHGNSYTMHQQPPVVLQQQQQQQMMPLAVNAYPQTYDHVYQQQQQQQIQQLQYQQQQQNQQQQMYLFQQHHPQRPFNAPSNPFLYPSGTPGLYHSPDSSPATTQQEFSPDQSPRSEPGTPEKRPKLRVTIPAENTQQDSITKDELNCNSLPPPSALPSQFVQNLPSPSTFYPEFYQSNFLMSPIHSNINSASPFMIPSSPFGGSRTNETTR</sequence>
<protein>
    <recommendedName>
        <fullName evidence="7">MADS-box domain-containing protein</fullName>
    </recommendedName>
</protein>
<keyword evidence="9" id="KW-1185">Reference proteome</keyword>
<evidence type="ECO:0000256" key="4">
    <source>
        <dbReference type="ARBA" id="ARBA00023163"/>
    </source>
</evidence>
<dbReference type="InterPro" id="IPR036879">
    <property type="entry name" value="TF_MADSbox_sf"/>
</dbReference>
<evidence type="ECO:0000256" key="5">
    <source>
        <dbReference type="ARBA" id="ARBA00023242"/>
    </source>
</evidence>
<dbReference type="Gene3D" id="3.40.1810.10">
    <property type="entry name" value="Transcription factor, MADS-box"/>
    <property type="match status" value="1"/>
</dbReference>
<feature type="domain" description="MADS-box" evidence="7">
    <location>
        <begin position="1"/>
        <end position="61"/>
    </location>
</feature>
<feature type="region of interest" description="Disordered" evidence="6">
    <location>
        <begin position="234"/>
        <end position="316"/>
    </location>
</feature>
<keyword evidence="2" id="KW-0805">Transcription regulation</keyword>
<reference evidence="8 9" key="1">
    <citation type="submission" date="2014-09" db="EMBL/GenBank/DDBJ databases">
        <authorList>
            <person name="Ellenberger Sabrina"/>
        </authorList>
    </citation>
    <scope>NUCLEOTIDE SEQUENCE [LARGE SCALE GENOMIC DNA]</scope>
    <source>
        <strain evidence="8 9">CBS 412.66</strain>
    </source>
</reference>
<evidence type="ECO:0000256" key="1">
    <source>
        <dbReference type="ARBA" id="ARBA00004123"/>
    </source>
</evidence>
<dbReference type="InterPro" id="IPR002100">
    <property type="entry name" value="TF_MADSbox"/>
</dbReference>
<evidence type="ECO:0000256" key="6">
    <source>
        <dbReference type="SAM" id="MobiDB-lite"/>
    </source>
</evidence>
<dbReference type="AlphaFoldDB" id="A0A0B7N2L5"/>
<dbReference type="STRING" id="35722.A0A0B7N2L5"/>
<dbReference type="SUPFAM" id="SSF55455">
    <property type="entry name" value="SRF-like"/>
    <property type="match status" value="1"/>
</dbReference>
<evidence type="ECO:0000313" key="9">
    <source>
        <dbReference type="Proteomes" id="UP000054107"/>
    </source>
</evidence>